<name>A0A8S1BP54_ARCPL</name>
<evidence type="ECO:0000313" key="5">
    <source>
        <dbReference type="Proteomes" id="UP000494256"/>
    </source>
</evidence>
<evidence type="ECO:0000259" key="1">
    <source>
        <dbReference type="PROSITE" id="PS50191"/>
    </source>
</evidence>
<dbReference type="PROSITE" id="PS50191">
    <property type="entry name" value="CRAL_TRIO"/>
    <property type="match status" value="1"/>
</dbReference>
<dbReference type="Proteomes" id="UP000494256">
    <property type="component" value="Unassembled WGS sequence"/>
</dbReference>
<dbReference type="Proteomes" id="UP000494106">
    <property type="component" value="Unassembled WGS sequence"/>
</dbReference>
<dbReference type="PANTHER" id="PTHR10174">
    <property type="entry name" value="ALPHA-TOCOPHEROL TRANSFER PROTEIN-RELATED"/>
    <property type="match status" value="1"/>
</dbReference>
<dbReference type="AlphaFoldDB" id="A0A8S1BP54"/>
<feature type="domain" description="CRAL-TRIO" evidence="1">
    <location>
        <begin position="178"/>
        <end position="339"/>
    </location>
</feature>
<dbReference type="EMBL" id="CADEBD010000857">
    <property type="protein sequence ID" value="CAB3260689.1"/>
    <property type="molecule type" value="Genomic_DNA"/>
</dbReference>
<keyword evidence="4" id="KW-1185">Reference proteome</keyword>
<evidence type="ECO:0000313" key="2">
    <source>
        <dbReference type="EMBL" id="CAB3244668.1"/>
    </source>
</evidence>
<dbReference type="EMBL" id="CADEBC010000522">
    <property type="protein sequence ID" value="CAB3244668.1"/>
    <property type="molecule type" value="Genomic_DNA"/>
</dbReference>
<protein>
    <recommendedName>
        <fullName evidence="1">CRAL-TRIO domain-containing protein</fullName>
    </recommendedName>
</protein>
<evidence type="ECO:0000313" key="4">
    <source>
        <dbReference type="Proteomes" id="UP000494106"/>
    </source>
</evidence>
<dbReference type="InterPro" id="IPR036865">
    <property type="entry name" value="CRAL-TRIO_dom_sf"/>
</dbReference>
<proteinExistence type="predicted"/>
<dbReference type="GO" id="GO:0016020">
    <property type="term" value="C:membrane"/>
    <property type="evidence" value="ECO:0007669"/>
    <property type="project" value="TreeGrafter"/>
</dbReference>
<evidence type="ECO:0000313" key="3">
    <source>
        <dbReference type="EMBL" id="CAB3260689.1"/>
    </source>
</evidence>
<dbReference type="SUPFAM" id="SSF46938">
    <property type="entry name" value="CRAL/TRIO N-terminal domain"/>
    <property type="match status" value="1"/>
</dbReference>
<dbReference type="SUPFAM" id="SSF52087">
    <property type="entry name" value="CRAL/TRIO domain"/>
    <property type="match status" value="1"/>
</dbReference>
<dbReference type="OrthoDB" id="1434354at2759"/>
<comment type="caution">
    <text evidence="3">The sequence shown here is derived from an EMBL/GenBank/DDBJ whole genome shotgun (WGS) entry which is preliminary data.</text>
</comment>
<dbReference type="Pfam" id="PF00650">
    <property type="entry name" value="CRAL_TRIO"/>
    <property type="match status" value="1"/>
</dbReference>
<sequence length="389" mass="45395">MMVSDKCEGNIIRCLTCGVSGGSHVARSDVKYQAFMQTGVKRGAVLYRSGKPKENKTKEIKTISSYSETDISLRESSASPFDVFEENEEEDAHEEPVDPENVKDGAYVLMTQVYDRDVEAIKQWLAKEQYLPKTFDDEMIKKFLFSCYSSLEMTKKCINEFCTRRANMPEIFTKRDPMSKEIQKYYSITAVTKYTDGKNEILIYLLKDVPDDFDHYQCSKTLTTQIDNWLKYKYDVLPEHHIVVLDMQHYTLKLMTKIKMLHLKMLIGYLLEGVPIRLKQVHFINCPPFYEYIYNLVKPAFPEYLCNLMHFHIDYTGLYKFVNQASLPKDYGGDGQSMDEQNAFWIKNIIEQREFYLDDNLWKADLSQIVRKGNSDTSMSGSFKTLEFD</sequence>
<dbReference type="InterPro" id="IPR036273">
    <property type="entry name" value="CRAL/TRIO_N_dom_sf"/>
</dbReference>
<dbReference type="PANTHER" id="PTHR10174:SF222">
    <property type="entry name" value="GH10083P-RELATED"/>
    <property type="match status" value="1"/>
</dbReference>
<dbReference type="CDD" id="cd00170">
    <property type="entry name" value="SEC14"/>
    <property type="match status" value="1"/>
</dbReference>
<organism evidence="3 5">
    <name type="scientific">Arctia plantaginis</name>
    <name type="common">Wood tiger moth</name>
    <name type="synonym">Phalaena plantaginis</name>
    <dbReference type="NCBI Taxonomy" id="874455"/>
    <lineage>
        <taxon>Eukaryota</taxon>
        <taxon>Metazoa</taxon>
        <taxon>Ecdysozoa</taxon>
        <taxon>Arthropoda</taxon>
        <taxon>Hexapoda</taxon>
        <taxon>Insecta</taxon>
        <taxon>Pterygota</taxon>
        <taxon>Neoptera</taxon>
        <taxon>Endopterygota</taxon>
        <taxon>Lepidoptera</taxon>
        <taxon>Glossata</taxon>
        <taxon>Ditrysia</taxon>
        <taxon>Noctuoidea</taxon>
        <taxon>Erebidae</taxon>
        <taxon>Arctiinae</taxon>
        <taxon>Arctia</taxon>
    </lineage>
</organism>
<accession>A0A8S1BP54</accession>
<reference evidence="4 5" key="1">
    <citation type="submission" date="2020-04" db="EMBL/GenBank/DDBJ databases">
        <authorList>
            <person name="Wallbank WR R."/>
            <person name="Pardo Diaz C."/>
            <person name="Kozak K."/>
            <person name="Martin S."/>
            <person name="Jiggins C."/>
            <person name="Moest M."/>
            <person name="Warren A I."/>
            <person name="Byers J.R.P. K."/>
            <person name="Montejo-Kovacevich G."/>
            <person name="Yen C E."/>
        </authorList>
    </citation>
    <scope>NUCLEOTIDE SEQUENCE [LARGE SCALE GENOMIC DNA]</scope>
</reference>
<dbReference type="Gene3D" id="3.40.525.10">
    <property type="entry name" value="CRAL-TRIO lipid binding domain"/>
    <property type="match status" value="1"/>
</dbReference>
<dbReference type="GO" id="GO:1902936">
    <property type="term" value="F:phosphatidylinositol bisphosphate binding"/>
    <property type="evidence" value="ECO:0007669"/>
    <property type="project" value="TreeGrafter"/>
</dbReference>
<dbReference type="InterPro" id="IPR001251">
    <property type="entry name" value="CRAL-TRIO_dom"/>
</dbReference>
<gene>
    <name evidence="2" type="ORF">APLA_LOCUS10069</name>
    <name evidence="3" type="ORF">APLA_LOCUS17154</name>
</gene>